<evidence type="ECO:0008006" key="4">
    <source>
        <dbReference type="Google" id="ProtNLM"/>
    </source>
</evidence>
<dbReference type="EMBL" id="AEDD01000004">
    <property type="protein sequence ID" value="EFM11191.1"/>
    <property type="molecule type" value="Genomic_DNA"/>
</dbReference>
<dbReference type="RefSeq" id="WP_006037648.1">
    <property type="nucleotide sequence ID" value="NZ_AEDD01000004.1"/>
</dbReference>
<evidence type="ECO:0000256" key="1">
    <source>
        <dbReference type="SAM" id="Phobius"/>
    </source>
</evidence>
<sequence length="177" mass="19522">MTMRRNYGVIAIVAGLIWLLIQAQSTDGRSYTEPGNIFAYFWPMLFVLPIGVFFHVAYLYKRSRAAAGLLIPGGILVVSGLTCQVAMLFDAWGTMWPGFLLAVAFGLLEFYLFGFRLFWLLLPVFVLGSCAIIFFSLLSLGAIASFNSLQGLTACFVILGGLLVLLMKRSGSDHDKF</sequence>
<name>E0I7N6_9BACL</name>
<proteinExistence type="predicted"/>
<evidence type="ECO:0000313" key="3">
    <source>
        <dbReference type="Proteomes" id="UP000005387"/>
    </source>
</evidence>
<evidence type="ECO:0000313" key="2">
    <source>
        <dbReference type="EMBL" id="EFM11191.1"/>
    </source>
</evidence>
<keyword evidence="1" id="KW-0812">Transmembrane</keyword>
<organism evidence="2 3">
    <name type="scientific">Paenibacillus curdlanolyticus YK9</name>
    <dbReference type="NCBI Taxonomy" id="717606"/>
    <lineage>
        <taxon>Bacteria</taxon>
        <taxon>Bacillati</taxon>
        <taxon>Bacillota</taxon>
        <taxon>Bacilli</taxon>
        <taxon>Bacillales</taxon>
        <taxon>Paenibacillaceae</taxon>
        <taxon>Paenibacillus</taxon>
    </lineage>
</organism>
<dbReference type="eggNOG" id="ENOG5032WF6">
    <property type="taxonomic scope" value="Bacteria"/>
</dbReference>
<dbReference type="Proteomes" id="UP000005387">
    <property type="component" value="Unassembled WGS sequence"/>
</dbReference>
<dbReference type="STRING" id="717606.PaecuDRAFT_1637"/>
<dbReference type="OrthoDB" id="49365at2"/>
<keyword evidence="3" id="KW-1185">Reference proteome</keyword>
<gene>
    <name evidence="2" type="ORF">PaecuDRAFT_1637</name>
</gene>
<accession>E0I7N6</accession>
<feature type="transmembrane region" description="Helical" evidence="1">
    <location>
        <begin position="149"/>
        <end position="167"/>
    </location>
</feature>
<reference evidence="2 3" key="1">
    <citation type="submission" date="2010-07" db="EMBL/GenBank/DDBJ databases">
        <title>The draft genome of Paenibacillus curdlanolyticus YK9.</title>
        <authorList>
            <consortium name="US DOE Joint Genome Institute (JGI-PGF)"/>
            <person name="Lucas S."/>
            <person name="Copeland A."/>
            <person name="Lapidus A."/>
            <person name="Cheng J.-F."/>
            <person name="Bruce D."/>
            <person name="Goodwin L."/>
            <person name="Pitluck S."/>
            <person name="Land M.L."/>
            <person name="Hauser L."/>
            <person name="Chang Y.-J."/>
            <person name="Jeffries C."/>
            <person name="Anderson I.J."/>
            <person name="Johnson E."/>
            <person name="Loganathan U."/>
            <person name="Mulhopadhyay B."/>
            <person name="Kyrpides N."/>
            <person name="Woyke T.J."/>
        </authorList>
    </citation>
    <scope>NUCLEOTIDE SEQUENCE [LARGE SCALE GENOMIC DNA]</scope>
    <source>
        <strain evidence="2 3">YK9</strain>
    </source>
</reference>
<feature type="transmembrane region" description="Helical" evidence="1">
    <location>
        <begin position="39"/>
        <end position="60"/>
    </location>
</feature>
<keyword evidence="1" id="KW-0472">Membrane</keyword>
<feature type="transmembrane region" description="Helical" evidence="1">
    <location>
        <begin position="67"/>
        <end position="89"/>
    </location>
</feature>
<keyword evidence="1" id="KW-1133">Transmembrane helix</keyword>
<dbReference type="AlphaFoldDB" id="E0I7N6"/>
<feature type="transmembrane region" description="Helical" evidence="1">
    <location>
        <begin position="95"/>
        <end position="113"/>
    </location>
</feature>
<protein>
    <recommendedName>
        <fullName evidence="4">DUF5668 domain-containing protein</fullName>
    </recommendedName>
</protein>
<feature type="transmembrane region" description="Helical" evidence="1">
    <location>
        <begin position="120"/>
        <end position="143"/>
    </location>
</feature>